<dbReference type="Proteomes" id="UP000789375">
    <property type="component" value="Unassembled WGS sequence"/>
</dbReference>
<reference evidence="1" key="1">
    <citation type="submission" date="2021-06" db="EMBL/GenBank/DDBJ databases">
        <authorList>
            <person name="Kallberg Y."/>
            <person name="Tangrot J."/>
            <person name="Rosling A."/>
        </authorList>
    </citation>
    <scope>NUCLEOTIDE SEQUENCE</scope>
    <source>
        <strain evidence="1">87-6 pot B 2015</strain>
    </source>
</reference>
<dbReference type="SUPFAM" id="SSF50969">
    <property type="entry name" value="YVTN repeat-like/Quinoprotein amine dehydrogenase"/>
    <property type="match status" value="1"/>
</dbReference>
<dbReference type="AlphaFoldDB" id="A0A9N8ZQJ3"/>
<proteinExistence type="predicted"/>
<keyword evidence="2" id="KW-1185">Reference proteome</keyword>
<evidence type="ECO:0000313" key="2">
    <source>
        <dbReference type="Proteomes" id="UP000789375"/>
    </source>
</evidence>
<dbReference type="EMBL" id="CAJVPP010000679">
    <property type="protein sequence ID" value="CAG8503481.1"/>
    <property type="molecule type" value="Genomic_DNA"/>
</dbReference>
<gene>
    <name evidence="1" type="ORF">FMOSSE_LOCUS4161</name>
</gene>
<accession>A0A9N8ZQJ3</accession>
<evidence type="ECO:0000313" key="1">
    <source>
        <dbReference type="EMBL" id="CAG8503481.1"/>
    </source>
</evidence>
<organism evidence="1 2">
    <name type="scientific">Funneliformis mosseae</name>
    <name type="common">Endomycorrhizal fungus</name>
    <name type="synonym">Glomus mosseae</name>
    <dbReference type="NCBI Taxonomy" id="27381"/>
    <lineage>
        <taxon>Eukaryota</taxon>
        <taxon>Fungi</taxon>
        <taxon>Fungi incertae sedis</taxon>
        <taxon>Mucoromycota</taxon>
        <taxon>Glomeromycotina</taxon>
        <taxon>Glomeromycetes</taxon>
        <taxon>Glomerales</taxon>
        <taxon>Glomeraceae</taxon>
        <taxon>Funneliformis</taxon>
    </lineage>
</organism>
<protein>
    <submittedName>
        <fullName evidence="1">7510_t:CDS:1</fullName>
    </submittedName>
</protein>
<name>A0A9N8ZQJ3_FUNMO</name>
<comment type="caution">
    <text evidence="1">The sequence shown here is derived from an EMBL/GenBank/DDBJ whole genome shotgun (WGS) entry which is preliminary data.</text>
</comment>
<dbReference type="InterPro" id="IPR011044">
    <property type="entry name" value="Quino_amine_DH_bsu"/>
</dbReference>
<sequence length="200" mass="22536">METVISQEIDPNMIVLSKTESIVISSNKKHVVTQHAEDSLAIWDVDIDTKTIKFVNKINSRGKILELSNDKLLIFGDGYDRFIGTIEPHEEIEIHKNSHNFIYASFLPNGDLLTIDGQDIYVYVNSKETLKKSKTTCSYKLTCYVTMIKPNHGDDGVKYKSRHEEATNQVILIGEKEAKEGCQSEAPITSLLSEKSDDIV</sequence>